<dbReference type="InterPro" id="IPR026555">
    <property type="entry name" value="NSL3/Tex30"/>
</dbReference>
<dbReference type="InterPro" id="IPR046879">
    <property type="entry name" value="KANL3/Tex30_Abhydrolase"/>
</dbReference>
<feature type="compositionally biased region" description="Polar residues" evidence="1">
    <location>
        <begin position="1"/>
        <end position="14"/>
    </location>
</feature>
<comment type="caution">
    <text evidence="3">The sequence shown here is derived from an EMBL/GenBank/DDBJ whole genome shotgun (WGS) entry which is preliminary data.</text>
</comment>
<feature type="domain" description="KANL3/Tex30 alpha/beta hydrolase-like" evidence="2">
    <location>
        <begin position="71"/>
        <end position="252"/>
    </location>
</feature>
<evidence type="ECO:0000259" key="2">
    <source>
        <dbReference type="Pfam" id="PF20408"/>
    </source>
</evidence>
<dbReference type="PANTHER" id="PTHR13136">
    <property type="entry name" value="TESTIS DEVELOPMENT PROTEIN PRTD"/>
    <property type="match status" value="1"/>
</dbReference>
<dbReference type="InterPro" id="IPR029058">
    <property type="entry name" value="AB_hydrolase_fold"/>
</dbReference>
<proteinExistence type="predicted"/>
<dbReference type="GO" id="GO:0016787">
    <property type="term" value="F:hydrolase activity"/>
    <property type="evidence" value="ECO:0007669"/>
    <property type="project" value="UniProtKB-KW"/>
</dbReference>
<evidence type="ECO:0000256" key="1">
    <source>
        <dbReference type="SAM" id="MobiDB-lite"/>
    </source>
</evidence>
<name>A0ABT0JWC9_9ACTN</name>
<dbReference type="SUPFAM" id="SSF53474">
    <property type="entry name" value="alpha/beta-Hydrolases"/>
    <property type="match status" value="1"/>
</dbReference>
<evidence type="ECO:0000313" key="3">
    <source>
        <dbReference type="EMBL" id="MCK9875781.1"/>
    </source>
</evidence>
<protein>
    <submittedName>
        <fullName evidence="3">Alpha/beta hydrolase</fullName>
    </submittedName>
</protein>
<reference evidence="3 4" key="1">
    <citation type="submission" date="2022-04" db="EMBL/GenBank/DDBJ databases">
        <title>Genome diversity in the genus Frankia.</title>
        <authorList>
            <person name="Carlos-Shanley C."/>
            <person name="Hahn D."/>
        </authorList>
    </citation>
    <scope>NUCLEOTIDE SEQUENCE [LARGE SCALE GENOMIC DNA]</scope>
    <source>
        <strain evidence="3 4">Ag45/Mut15</strain>
    </source>
</reference>
<keyword evidence="3" id="KW-0378">Hydrolase</keyword>
<evidence type="ECO:0000313" key="4">
    <source>
        <dbReference type="Proteomes" id="UP001201873"/>
    </source>
</evidence>
<dbReference type="Gene3D" id="3.40.50.1820">
    <property type="entry name" value="alpha/beta hydrolase"/>
    <property type="match status" value="1"/>
</dbReference>
<dbReference type="PANTHER" id="PTHR13136:SF11">
    <property type="entry name" value="TESTIS-EXPRESSED PROTEIN 30"/>
    <property type="match status" value="1"/>
</dbReference>
<gene>
    <name evidence="3" type="ORF">MXD59_08340</name>
</gene>
<accession>A0ABT0JWC9</accession>
<keyword evidence="4" id="KW-1185">Reference proteome</keyword>
<dbReference type="Proteomes" id="UP001201873">
    <property type="component" value="Unassembled WGS sequence"/>
</dbReference>
<dbReference type="EMBL" id="JALKFT010000006">
    <property type="protein sequence ID" value="MCK9875781.1"/>
    <property type="molecule type" value="Genomic_DNA"/>
</dbReference>
<dbReference type="Pfam" id="PF20408">
    <property type="entry name" value="Abhydrolase_11"/>
    <property type="match status" value="1"/>
</dbReference>
<feature type="region of interest" description="Disordered" evidence="1">
    <location>
        <begin position="1"/>
        <end position="24"/>
    </location>
</feature>
<organism evidence="3 4">
    <name type="scientific">Frankia umida</name>
    <dbReference type="NCBI Taxonomy" id="573489"/>
    <lineage>
        <taxon>Bacteria</taxon>
        <taxon>Bacillati</taxon>
        <taxon>Actinomycetota</taxon>
        <taxon>Actinomycetes</taxon>
        <taxon>Frankiales</taxon>
        <taxon>Frankiaceae</taxon>
        <taxon>Frankia</taxon>
    </lineage>
</organism>
<sequence length="277" mass="28329">MRGKSQSHGGSLTDSEPDHAGSFPVASRQCVPAAVTTESGPAAGAGREGATEVHTAVDGGRLRLVPGDGPTVVFLHGAGSGVDTPLFNALATALAAGGARIGRLEMPYRVAGRRAPDRAARLDAVALTAVGAHVADTGRPFALAGVSMGSRVAMRVAGPLGARGVLALGFPLCPPGRTAAGEPKPSRQHELDEVGLPVLVVQGERDPFGRPEPDASRERRLHLVRGGDHSFRTRVRDGRAPEEAVAEAAHVGAAYLLDLLGPLGPLGPLDVSLPARI</sequence>